<protein>
    <submittedName>
        <fullName evidence="2">Agmatine deiminase family protein</fullName>
    </submittedName>
</protein>
<evidence type="ECO:0000313" key="3">
    <source>
        <dbReference type="Proteomes" id="UP001239019"/>
    </source>
</evidence>
<dbReference type="RefSeq" id="WP_306726751.1">
    <property type="nucleotide sequence ID" value="NZ_JAVDDT010000001.1"/>
</dbReference>
<dbReference type="PANTHER" id="PTHR31377:SF0">
    <property type="entry name" value="AGMATINE DEIMINASE-RELATED"/>
    <property type="match status" value="1"/>
</dbReference>
<dbReference type="InterPro" id="IPR007466">
    <property type="entry name" value="Peptidyl-Arg-deiminase_porph"/>
</dbReference>
<sequence length="359" mass="39940">MNHAYRLPAEWEPQSAVQLTWPHDQGDWEQNLGPARDCFTRIATVLSLHQTVLIIARDDEERKRISAELARAGADSRHCRFALAASDDSWARDHSPITVMENGRPHLLKFEFNGWGGRYRAEMDNALAWLLHEQGLFGHCPMTATGIVLEGGAIETDGHGHFLLRSSCIVDDKRNPGLDQAGMSDAFEEWLGARHIHWLDVGDLDGDDTDGHIDTLARFAPDGAILHQYCDDPQDSHFACLSAMADSLRGLRDHQGRERELIPLPLPRPIRDSSGRRMPGGYANFLVANEQVLVPTYNDPADEVAINRIARAYPDHQVRGIDCRALVRQGGSLHCVTMQYPAGVVDAEAGLPVMEVRPE</sequence>
<dbReference type="PANTHER" id="PTHR31377">
    <property type="entry name" value="AGMATINE DEIMINASE-RELATED"/>
    <property type="match status" value="1"/>
</dbReference>
<name>A0ABU0W2T4_9GAMM</name>
<dbReference type="Proteomes" id="UP001239019">
    <property type="component" value="Unassembled WGS sequence"/>
</dbReference>
<dbReference type="SUPFAM" id="SSF55909">
    <property type="entry name" value="Pentein"/>
    <property type="match status" value="1"/>
</dbReference>
<dbReference type="EMBL" id="JAVDDT010000001">
    <property type="protein sequence ID" value="MDQ2068267.1"/>
    <property type="molecule type" value="Genomic_DNA"/>
</dbReference>
<keyword evidence="3" id="KW-1185">Reference proteome</keyword>
<reference evidence="2 3" key="1">
    <citation type="submission" date="2023-08" db="EMBL/GenBank/DDBJ databases">
        <title>Whole-genome sequencing of halo(alkali)philic microorganisms from hypersaline lakes.</title>
        <authorList>
            <person name="Sorokin D.Y."/>
            <person name="Abbas B."/>
            <person name="Merkel A.Y."/>
        </authorList>
    </citation>
    <scope>NUCLEOTIDE SEQUENCE [LARGE SCALE GENOMIC DNA]</scope>
    <source>
        <strain evidence="2 3">AB-CW4</strain>
    </source>
</reference>
<keyword evidence="1" id="KW-0378">Hydrolase</keyword>
<accession>A0ABU0W2T4</accession>
<gene>
    <name evidence="2" type="ORF">RBH19_00080</name>
</gene>
<dbReference type="Gene3D" id="3.75.10.10">
    <property type="entry name" value="L-arginine/glycine Amidinotransferase, Chain A"/>
    <property type="match status" value="1"/>
</dbReference>
<evidence type="ECO:0000313" key="2">
    <source>
        <dbReference type="EMBL" id="MDQ2068267.1"/>
    </source>
</evidence>
<dbReference type="Pfam" id="PF04371">
    <property type="entry name" value="PAD_porph"/>
    <property type="match status" value="1"/>
</dbReference>
<evidence type="ECO:0000256" key="1">
    <source>
        <dbReference type="ARBA" id="ARBA00022801"/>
    </source>
</evidence>
<proteinExistence type="predicted"/>
<comment type="caution">
    <text evidence="2">The sequence shown here is derived from an EMBL/GenBank/DDBJ whole genome shotgun (WGS) entry which is preliminary data.</text>
</comment>
<organism evidence="2 3">
    <name type="scientific">Natronospira bacteriovora</name>
    <dbReference type="NCBI Taxonomy" id="3069753"/>
    <lineage>
        <taxon>Bacteria</taxon>
        <taxon>Pseudomonadati</taxon>
        <taxon>Pseudomonadota</taxon>
        <taxon>Gammaproteobacteria</taxon>
        <taxon>Natronospirales</taxon>
        <taxon>Natronospiraceae</taxon>
        <taxon>Natronospira</taxon>
    </lineage>
</organism>